<protein>
    <submittedName>
        <fullName evidence="6">GD17704</fullName>
    </submittedName>
</protein>
<dbReference type="STRING" id="7240.B4NST5"/>
<evidence type="ECO:0000259" key="5">
    <source>
        <dbReference type="Pfam" id="PF00163"/>
    </source>
</evidence>
<feature type="region of interest" description="Disordered" evidence="4">
    <location>
        <begin position="105"/>
        <end position="138"/>
    </location>
</feature>
<dbReference type="Proteomes" id="UP000000304">
    <property type="component" value="Unassembled WGS sequence"/>
</dbReference>
<dbReference type="InterPro" id="IPR022801">
    <property type="entry name" value="Ribosomal_uS4"/>
</dbReference>
<keyword evidence="3" id="KW-0687">Ribonucleoprotein</keyword>
<dbReference type="InterPro" id="IPR001912">
    <property type="entry name" value="Ribosomal_uS4_N"/>
</dbReference>
<evidence type="ECO:0000256" key="2">
    <source>
        <dbReference type="ARBA" id="ARBA00022884"/>
    </source>
</evidence>
<organism evidence="6 7">
    <name type="scientific">Drosophila simulans</name>
    <name type="common">Fruit fly</name>
    <dbReference type="NCBI Taxonomy" id="7240"/>
    <lineage>
        <taxon>Eukaryota</taxon>
        <taxon>Metazoa</taxon>
        <taxon>Ecdysozoa</taxon>
        <taxon>Arthropoda</taxon>
        <taxon>Hexapoda</taxon>
        <taxon>Insecta</taxon>
        <taxon>Pterygota</taxon>
        <taxon>Neoptera</taxon>
        <taxon>Endopterygota</taxon>
        <taxon>Diptera</taxon>
        <taxon>Brachycera</taxon>
        <taxon>Muscomorpha</taxon>
        <taxon>Ephydroidea</taxon>
        <taxon>Drosophilidae</taxon>
        <taxon>Drosophila</taxon>
        <taxon>Sophophora</taxon>
    </lineage>
</organism>
<dbReference type="EMBL" id="CH982442">
    <property type="protein sequence ID" value="EDX15267.1"/>
    <property type="molecule type" value="Genomic_DNA"/>
</dbReference>
<dbReference type="GO" id="GO:0042274">
    <property type="term" value="P:ribosomal small subunit biogenesis"/>
    <property type="evidence" value="ECO:0007669"/>
    <property type="project" value="TreeGrafter"/>
</dbReference>
<dbReference type="PANTHER" id="PTHR11831:SF5">
    <property type="entry name" value="40S RIBOSOMAL PROTEIN S9"/>
    <property type="match status" value="1"/>
</dbReference>
<comment type="similarity">
    <text evidence="1">Belongs to the universal ribosomal protein uS4 family.</text>
</comment>
<proteinExistence type="inferred from homology"/>
<keyword evidence="7" id="KW-1185">Reference proteome</keyword>
<feature type="domain" description="Small ribosomal subunit protein uS4 N-terminal" evidence="5">
    <location>
        <begin position="44"/>
        <end position="97"/>
    </location>
</feature>
<gene>
    <name evidence="6" type="primary">Dsim\GD17704</name>
    <name evidence="6" type="ORF">Dsim_GD17704</name>
</gene>
<evidence type="ECO:0000313" key="6">
    <source>
        <dbReference type="EMBL" id="EDX15267.1"/>
    </source>
</evidence>
<dbReference type="Pfam" id="PF00163">
    <property type="entry name" value="Ribosomal_S4"/>
    <property type="match status" value="1"/>
</dbReference>
<dbReference type="AlphaFoldDB" id="B4NST5"/>
<evidence type="ECO:0000256" key="3">
    <source>
        <dbReference type="ARBA" id="ARBA00023274"/>
    </source>
</evidence>
<evidence type="ECO:0000313" key="7">
    <source>
        <dbReference type="Proteomes" id="UP000000304"/>
    </source>
</evidence>
<reference evidence="6 7" key="1">
    <citation type="journal article" date="2007" name="Nature">
        <title>Evolution of genes and genomes on the Drosophila phylogeny.</title>
        <authorList>
            <consortium name="Drosophila 12 Genomes Consortium"/>
            <person name="Clark A.G."/>
            <person name="Eisen M.B."/>
            <person name="Smith D.R."/>
            <person name="Bergman C.M."/>
            <person name="Oliver B."/>
            <person name="Markow T.A."/>
            <person name="Kaufman T.C."/>
            <person name="Kellis M."/>
            <person name="Gelbart W."/>
            <person name="Iyer V.N."/>
            <person name="Pollard D.A."/>
            <person name="Sackton T.B."/>
            <person name="Larracuente A.M."/>
            <person name="Singh N.D."/>
            <person name="Abad J.P."/>
            <person name="Abt D.N."/>
            <person name="Adryan B."/>
            <person name="Aguade M."/>
            <person name="Akashi H."/>
            <person name="Anderson W.W."/>
            <person name="Aquadro C.F."/>
            <person name="Ardell D.H."/>
            <person name="Arguello R."/>
            <person name="Artieri C.G."/>
            <person name="Barbash D.A."/>
            <person name="Barker D."/>
            <person name="Barsanti P."/>
            <person name="Batterham P."/>
            <person name="Batzoglou S."/>
            <person name="Begun D."/>
            <person name="Bhutkar A."/>
            <person name="Blanco E."/>
            <person name="Bosak S.A."/>
            <person name="Bradley R.K."/>
            <person name="Brand A.D."/>
            <person name="Brent M.R."/>
            <person name="Brooks A.N."/>
            <person name="Brown R.H."/>
            <person name="Butlin R.K."/>
            <person name="Caggese C."/>
            <person name="Calvi B.R."/>
            <person name="Bernardo de Carvalho A."/>
            <person name="Caspi A."/>
            <person name="Castrezana S."/>
            <person name="Celniker S.E."/>
            <person name="Chang J.L."/>
            <person name="Chapple C."/>
            <person name="Chatterji S."/>
            <person name="Chinwalla A."/>
            <person name="Civetta A."/>
            <person name="Clifton S.W."/>
            <person name="Comeron J.M."/>
            <person name="Costello J.C."/>
            <person name="Coyne J.A."/>
            <person name="Daub J."/>
            <person name="David R.G."/>
            <person name="Delcher A.L."/>
            <person name="Delehaunty K."/>
            <person name="Do C.B."/>
            <person name="Ebling H."/>
            <person name="Edwards K."/>
            <person name="Eickbush T."/>
            <person name="Evans J.D."/>
            <person name="Filipski A."/>
            <person name="Findeiss S."/>
            <person name="Freyhult E."/>
            <person name="Fulton L."/>
            <person name="Fulton R."/>
            <person name="Garcia A.C."/>
            <person name="Gardiner A."/>
            <person name="Garfield D.A."/>
            <person name="Garvin B.E."/>
            <person name="Gibson G."/>
            <person name="Gilbert D."/>
            <person name="Gnerre S."/>
            <person name="Godfrey J."/>
            <person name="Good R."/>
            <person name="Gotea V."/>
            <person name="Gravely B."/>
            <person name="Greenberg A.J."/>
            <person name="Griffiths-Jones S."/>
            <person name="Gross S."/>
            <person name="Guigo R."/>
            <person name="Gustafson E.A."/>
            <person name="Haerty W."/>
            <person name="Hahn M.W."/>
            <person name="Halligan D.L."/>
            <person name="Halpern A.L."/>
            <person name="Halter G.M."/>
            <person name="Han M.V."/>
            <person name="Heger A."/>
            <person name="Hillier L."/>
            <person name="Hinrichs A.S."/>
            <person name="Holmes I."/>
            <person name="Hoskins R.A."/>
            <person name="Hubisz M.J."/>
            <person name="Hultmark D."/>
            <person name="Huntley M.A."/>
            <person name="Jaffe D.B."/>
            <person name="Jagadeeshan S."/>
            <person name="Jeck W.R."/>
            <person name="Johnson J."/>
            <person name="Jones C.D."/>
            <person name="Jordan W.C."/>
            <person name="Karpen G.H."/>
            <person name="Kataoka E."/>
            <person name="Keightley P.D."/>
            <person name="Kheradpour P."/>
            <person name="Kirkness E.F."/>
            <person name="Koerich L.B."/>
            <person name="Kristiansen K."/>
            <person name="Kudrna D."/>
            <person name="Kulathinal R.J."/>
            <person name="Kumar S."/>
            <person name="Kwok R."/>
            <person name="Lander E."/>
            <person name="Langley C.H."/>
            <person name="Lapoint R."/>
            <person name="Lazzaro B.P."/>
            <person name="Lee S.J."/>
            <person name="Levesque L."/>
            <person name="Li R."/>
            <person name="Lin C.F."/>
            <person name="Lin M.F."/>
            <person name="Lindblad-Toh K."/>
            <person name="Llopart A."/>
            <person name="Long M."/>
            <person name="Low L."/>
            <person name="Lozovsky E."/>
            <person name="Lu J."/>
            <person name="Luo M."/>
            <person name="Machado C.A."/>
            <person name="Makalowski W."/>
            <person name="Marzo M."/>
            <person name="Matsuda M."/>
            <person name="Matzkin L."/>
            <person name="McAllister B."/>
            <person name="McBride C.S."/>
            <person name="McKernan B."/>
            <person name="McKernan K."/>
            <person name="Mendez-Lago M."/>
            <person name="Minx P."/>
            <person name="Mollenhauer M.U."/>
            <person name="Montooth K."/>
            <person name="Mount S.M."/>
            <person name="Mu X."/>
            <person name="Myers E."/>
            <person name="Negre B."/>
            <person name="Newfeld S."/>
            <person name="Nielsen R."/>
            <person name="Noor M.A."/>
            <person name="O'Grady P."/>
            <person name="Pachter L."/>
            <person name="Papaceit M."/>
            <person name="Parisi M.J."/>
            <person name="Parisi M."/>
            <person name="Parts L."/>
            <person name="Pedersen J.S."/>
            <person name="Pesole G."/>
            <person name="Phillippy A.M."/>
            <person name="Ponting C.P."/>
            <person name="Pop M."/>
            <person name="Porcelli D."/>
            <person name="Powell J.R."/>
            <person name="Prohaska S."/>
            <person name="Pruitt K."/>
            <person name="Puig M."/>
            <person name="Quesneville H."/>
            <person name="Ram K.R."/>
            <person name="Rand D."/>
            <person name="Rasmussen M.D."/>
            <person name="Reed L.K."/>
            <person name="Reenan R."/>
            <person name="Reily A."/>
            <person name="Remington K.A."/>
            <person name="Rieger T.T."/>
            <person name="Ritchie M.G."/>
            <person name="Robin C."/>
            <person name="Rogers Y.H."/>
            <person name="Rohde C."/>
            <person name="Rozas J."/>
            <person name="Rubenfield M.J."/>
            <person name="Ruiz A."/>
            <person name="Russo S."/>
            <person name="Salzberg S.L."/>
            <person name="Sanchez-Gracia A."/>
            <person name="Saranga D.J."/>
            <person name="Sato H."/>
            <person name="Schaeffer S.W."/>
            <person name="Schatz M.C."/>
            <person name="Schlenke T."/>
            <person name="Schwartz R."/>
            <person name="Segarra C."/>
            <person name="Singh R.S."/>
            <person name="Sirot L."/>
            <person name="Sirota M."/>
            <person name="Sisneros N.B."/>
            <person name="Smith C.D."/>
            <person name="Smith T.F."/>
            <person name="Spieth J."/>
            <person name="Stage D.E."/>
            <person name="Stark A."/>
            <person name="Stephan W."/>
            <person name="Strausberg R.L."/>
            <person name="Strempel S."/>
            <person name="Sturgill D."/>
            <person name="Sutton G."/>
            <person name="Sutton G.G."/>
            <person name="Tao W."/>
            <person name="Teichmann S."/>
            <person name="Tobari Y.N."/>
            <person name="Tomimura Y."/>
            <person name="Tsolas J.M."/>
            <person name="Valente V.L."/>
            <person name="Venter E."/>
            <person name="Venter J.C."/>
            <person name="Vicario S."/>
            <person name="Vieira F.G."/>
            <person name="Vilella A.J."/>
            <person name="Villasante A."/>
            <person name="Walenz B."/>
            <person name="Wang J."/>
            <person name="Wasserman M."/>
            <person name="Watts T."/>
            <person name="Wilson D."/>
            <person name="Wilson R.K."/>
            <person name="Wing R.A."/>
            <person name="Wolfner M.F."/>
            <person name="Wong A."/>
            <person name="Wong G.K."/>
            <person name="Wu C.I."/>
            <person name="Wu G."/>
            <person name="Yamamoto D."/>
            <person name="Yang H.P."/>
            <person name="Yang S.P."/>
            <person name="Yorke J.A."/>
            <person name="Yoshida K."/>
            <person name="Zdobnov E."/>
            <person name="Zhang P."/>
            <person name="Zhang Y."/>
            <person name="Zimin A.V."/>
            <person name="Baldwin J."/>
            <person name="Abdouelleil A."/>
            <person name="Abdulkadir J."/>
            <person name="Abebe A."/>
            <person name="Abera B."/>
            <person name="Abreu J."/>
            <person name="Acer S.C."/>
            <person name="Aftuck L."/>
            <person name="Alexander A."/>
            <person name="An P."/>
            <person name="Anderson E."/>
            <person name="Anderson S."/>
            <person name="Arachi H."/>
            <person name="Azer M."/>
            <person name="Bachantsang P."/>
            <person name="Barry A."/>
            <person name="Bayul T."/>
            <person name="Berlin A."/>
            <person name="Bessette D."/>
            <person name="Bloom T."/>
            <person name="Blye J."/>
            <person name="Boguslavskiy L."/>
            <person name="Bonnet C."/>
            <person name="Boukhgalter B."/>
            <person name="Bourzgui I."/>
            <person name="Brown A."/>
            <person name="Cahill P."/>
            <person name="Channer S."/>
            <person name="Cheshatsang Y."/>
            <person name="Chuda L."/>
            <person name="Citroen M."/>
            <person name="Collymore A."/>
            <person name="Cooke P."/>
            <person name="Costello M."/>
            <person name="D'Aco K."/>
            <person name="Daza R."/>
            <person name="De Haan G."/>
            <person name="DeGray S."/>
            <person name="DeMaso C."/>
            <person name="Dhargay N."/>
            <person name="Dooley K."/>
            <person name="Dooley E."/>
            <person name="Doricent M."/>
            <person name="Dorje P."/>
            <person name="Dorjee K."/>
            <person name="Dupes A."/>
            <person name="Elong R."/>
            <person name="Falk J."/>
            <person name="Farina A."/>
            <person name="Faro S."/>
            <person name="Ferguson D."/>
            <person name="Fisher S."/>
            <person name="Foley C.D."/>
            <person name="Franke A."/>
            <person name="Friedrich D."/>
            <person name="Gadbois L."/>
            <person name="Gearin G."/>
            <person name="Gearin C.R."/>
            <person name="Giannoukos G."/>
            <person name="Goode T."/>
            <person name="Graham J."/>
            <person name="Grandbois E."/>
            <person name="Grewal S."/>
            <person name="Gyaltsen K."/>
            <person name="Hafez N."/>
            <person name="Hagos B."/>
            <person name="Hall J."/>
            <person name="Henson C."/>
            <person name="Hollinger A."/>
            <person name="Honan T."/>
            <person name="Huard M.D."/>
            <person name="Hughes L."/>
            <person name="Hurhula B."/>
            <person name="Husby M.E."/>
            <person name="Kamat A."/>
            <person name="Kanga B."/>
            <person name="Kashin S."/>
            <person name="Khazanovich D."/>
            <person name="Kisner P."/>
            <person name="Lance K."/>
            <person name="Lara M."/>
            <person name="Lee W."/>
            <person name="Lennon N."/>
            <person name="Letendre F."/>
            <person name="LeVine R."/>
            <person name="Lipovsky A."/>
            <person name="Liu X."/>
            <person name="Liu J."/>
            <person name="Liu S."/>
            <person name="Lokyitsang T."/>
            <person name="Lokyitsang Y."/>
            <person name="Lubonja R."/>
            <person name="Lui A."/>
            <person name="MacDonald P."/>
            <person name="Magnisalis V."/>
            <person name="Maru K."/>
            <person name="Matthews C."/>
            <person name="McCusker W."/>
            <person name="McDonough S."/>
            <person name="Mehta T."/>
            <person name="Meldrim J."/>
            <person name="Meneus L."/>
            <person name="Mihai O."/>
            <person name="Mihalev A."/>
            <person name="Mihova T."/>
            <person name="Mittelman R."/>
            <person name="Mlenga V."/>
            <person name="Montmayeur A."/>
            <person name="Mulrain L."/>
            <person name="Navidi A."/>
            <person name="Naylor J."/>
            <person name="Negash T."/>
            <person name="Nguyen T."/>
            <person name="Nguyen N."/>
            <person name="Nicol R."/>
            <person name="Norbu C."/>
            <person name="Norbu N."/>
            <person name="Novod N."/>
            <person name="O'Neill B."/>
            <person name="Osman S."/>
            <person name="Markiewicz E."/>
            <person name="Oyono O.L."/>
            <person name="Patti C."/>
            <person name="Phunkhang P."/>
            <person name="Pierre F."/>
            <person name="Priest M."/>
            <person name="Raghuraman S."/>
            <person name="Rege F."/>
            <person name="Reyes R."/>
            <person name="Rise C."/>
            <person name="Rogov P."/>
            <person name="Ross K."/>
            <person name="Ryan E."/>
            <person name="Settipalli S."/>
            <person name="Shea T."/>
            <person name="Sherpa N."/>
            <person name="Shi L."/>
            <person name="Shih D."/>
            <person name="Sparrow T."/>
            <person name="Spaulding J."/>
            <person name="Stalker J."/>
            <person name="Stange-Thomann N."/>
            <person name="Stavropoulos S."/>
            <person name="Stone C."/>
            <person name="Strader C."/>
            <person name="Tesfaye S."/>
            <person name="Thomson T."/>
            <person name="Thoulutsang Y."/>
            <person name="Thoulutsang D."/>
            <person name="Topham K."/>
            <person name="Topping I."/>
            <person name="Tsamla T."/>
            <person name="Vassiliev H."/>
            <person name="Vo A."/>
            <person name="Wangchuk T."/>
            <person name="Wangdi T."/>
            <person name="Weiand M."/>
            <person name="Wilkinson J."/>
            <person name="Wilson A."/>
            <person name="Yadav S."/>
            <person name="Young G."/>
            <person name="Yu Q."/>
            <person name="Zembek L."/>
            <person name="Zhong D."/>
            <person name="Zimmer A."/>
            <person name="Zwirko Z."/>
            <person name="Jaffe D.B."/>
            <person name="Alvarez P."/>
            <person name="Brockman W."/>
            <person name="Butler J."/>
            <person name="Chin C."/>
            <person name="Gnerre S."/>
            <person name="Grabherr M."/>
            <person name="Kleber M."/>
            <person name="Mauceli E."/>
            <person name="MacCallum I."/>
        </authorList>
    </citation>
    <scope>NUCLEOTIDE SEQUENCE [LARGE SCALE GENOMIC DNA]</scope>
    <source>
        <strain evidence="7">white501</strain>
    </source>
</reference>
<dbReference type="GO" id="GO:0019843">
    <property type="term" value="F:rRNA binding"/>
    <property type="evidence" value="ECO:0007669"/>
    <property type="project" value="InterPro"/>
</dbReference>
<dbReference type="PhylomeDB" id="B4NST5"/>
<sequence length="138" mass="15679">MPSIDPVVQICLYVDEDVSIRKLSLKFARPRIRLGRSTPSKLLNNNNGLRNKREVWRVKYAVANIRKAARKLLTLDEKRLFQGNALLRRLFVMRLDSQKHIDFSLKSPLGGGRPSRVKRKNLKNNQGGGGGAAEEEED</sequence>
<evidence type="ECO:0000256" key="4">
    <source>
        <dbReference type="SAM" id="MobiDB-lite"/>
    </source>
</evidence>
<keyword evidence="2" id="KW-0694">RNA-binding</keyword>
<dbReference type="HOGENOM" id="CLU_1857391_0_0_1"/>
<dbReference type="GO" id="GO:0003735">
    <property type="term" value="F:structural constituent of ribosome"/>
    <property type="evidence" value="ECO:0007669"/>
    <property type="project" value="TreeGrafter"/>
</dbReference>
<name>B4NST5_DROSI</name>
<dbReference type="GO" id="GO:0022627">
    <property type="term" value="C:cytosolic small ribosomal subunit"/>
    <property type="evidence" value="ECO:0007669"/>
    <property type="project" value="TreeGrafter"/>
</dbReference>
<accession>B4NST5</accession>
<evidence type="ECO:0000256" key="1">
    <source>
        <dbReference type="ARBA" id="ARBA00007465"/>
    </source>
</evidence>
<dbReference type="PANTHER" id="PTHR11831">
    <property type="entry name" value="30S 40S RIBOSOMAL PROTEIN"/>
    <property type="match status" value="1"/>
</dbReference>